<dbReference type="AlphaFoldDB" id="A0A0A9CTP5"/>
<proteinExistence type="predicted"/>
<reference evidence="1" key="2">
    <citation type="journal article" date="2015" name="Data Brief">
        <title>Shoot transcriptome of the giant reed, Arundo donax.</title>
        <authorList>
            <person name="Barrero R.A."/>
            <person name="Guerrero F.D."/>
            <person name="Moolhuijzen P."/>
            <person name="Goolsby J.A."/>
            <person name="Tidwell J."/>
            <person name="Bellgard S.E."/>
            <person name="Bellgard M.I."/>
        </authorList>
    </citation>
    <scope>NUCLEOTIDE SEQUENCE</scope>
    <source>
        <tissue evidence="1">Shoot tissue taken approximately 20 cm above the soil surface</tissue>
    </source>
</reference>
<reference evidence="1" key="1">
    <citation type="submission" date="2014-09" db="EMBL/GenBank/DDBJ databases">
        <authorList>
            <person name="Magalhaes I.L.F."/>
            <person name="Oliveira U."/>
            <person name="Santos F.R."/>
            <person name="Vidigal T.H.D.A."/>
            <person name="Brescovit A.D."/>
            <person name="Santos A.J."/>
        </authorList>
    </citation>
    <scope>NUCLEOTIDE SEQUENCE</scope>
    <source>
        <tissue evidence="1">Shoot tissue taken approximately 20 cm above the soil surface</tissue>
    </source>
</reference>
<dbReference type="EMBL" id="GBRH01223018">
    <property type="protein sequence ID" value="JAD74877.1"/>
    <property type="molecule type" value="Transcribed_RNA"/>
</dbReference>
<sequence>MNLSYSMSRSSQSILYEFEIVSQCSFGFLPLASAEVAIFSPCSSVPVINITFFSSNLWKRAMASAAMVVYALPMCGGALT</sequence>
<organism evidence="1">
    <name type="scientific">Arundo donax</name>
    <name type="common">Giant reed</name>
    <name type="synonym">Donax arundinaceus</name>
    <dbReference type="NCBI Taxonomy" id="35708"/>
    <lineage>
        <taxon>Eukaryota</taxon>
        <taxon>Viridiplantae</taxon>
        <taxon>Streptophyta</taxon>
        <taxon>Embryophyta</taxon>
        <taxon>Tracheophyta</taxon>
        <taxon>Spermatophyta</taxon>
        <taxon>Magnoliopsida</taxon>
        <taxon>Liliopsida</taxon>
        <taxon>Poales</taxon>
        <taxon>Poaceae</taxon>
        <taxon>PACMAD clade</taxon>
        <taxon>Arundinoideae</taxon>
        <taxon>Arundineae</taxon>
        <taxon>Arundo</taxon>
    </lineage>
</organism>
<protein>
    <submittedName>
        <fullName evidence="1">OVA1</fullName>
    </submittedName>
</protein>
<name>A0A0A9CTP5_ARUDO</name>
<accession>A0A0A9CTP5</accession>
<evidence type="ECO:0000313" key="1">
    <source>
        <dbReference type="EMBL" id="JAD74877.1"/>
    </source>
</evidence>